<proteinExistence type="predicted"/>
<sequence>MIRQHVIPGSSHSQESGEQPTAHGKRTQQGEP</sequence>
<dbReference type="AlphaFoldDB" id="A0A0P8X758"/>
<accession>A0A0P8X758</accession>
<gene>
    <name evidence="2" type="ORF">AN403_5999</name>
</gene>
<evidence type="ECO:0000313" key="2">
    <source>
        <dbReference type="EMBL" id="KPU61944.1"/>
    </source>
</evidence>
<protein>
    <submittedName>
        <fullName evidence="2">Uncharacterized protein</fullName>
    </submittedName>
</protein>
<reference evidence="2 3" key="1">
    <citation type="submission" date="2015-09" db="EMBL/GenBank/DDBJ databases">
        <authorList>
            <person name="Jackson K.R."/>
            <person name="Lunt B.L."/>
            <person name="Fisher J.N.B."/>
            <person name="Gardner A.V."/>
            <person name="Bailey M.E."/>
            <person name="Deus L.M."/>
            <person name="Earl A.S."/>
            <person name="Gibby P.D."/>
            <person name="Hartmann K.A."/>
            <person name="Liu J.E."/>
            <person name="Manci A.M."/>
            <person name="Nielsen D.A."/>
            <person name="Solomon M.B."/>
            <person name="Breakwell D.P."/>
            <person name="Burnett S.H."/>
            <person name="Grose J.H."/>
        </authorList>
    </citation>
    <scope>NUCLEOTIDE SEQUENCE [LARGE SCALE GENOMIC DNA]</scope>
    <source>
        <strain evidence="2 3">S613</strain>
    </source>
</reference>
<name>A0A0P8X758_PSEFL</name>
<comment type="caution">
    <text evidence="2">The sequence shown here is derived from an EMBL/GenBank/DDBJ whole genome shotgun (WGS) entry which is preliminary data.</text>
</comment>
<evidence type="ECO:0000313" key="3">
    <source>
        <dbReference type="Proteomes" id="UP000050349"/>
    </source>
</evidence>
<feature type="region of interest" description="Disordered" evidence="1">
    <location>
        <begin position="1"/>
        <end position="32"/>
    </location>
</feature>
<dbReference type="EMBL" id="LJXB01000042">
    <property type="protein sequence ID" value="KPU61944.1"/>
    <property type="molecule type" value="Genomic_DNA"/>
</dbReference>
<organism evidence="2 3">
    <name type="scientific">Pseudomonas fluorescens</name>
    <dbReference type="NCBI Taxonomy" id="294"/>
    <lineage>
        <taxon>Bacteria</taxon>
        <taxon>Pseudomonadati</taxon>
        <taxon>Pseudomonadota</taxon>
        <taxon>Gammaproteobacteria</taxon>
        <taxon>Pseudomonadales</taxon>
        <taxon>Pseudomonadaceae</taxon>
        <taxon>Pseudomonas</taxon>
    </lineage>
</organism>
<feature type="compositionally biased region" description="Polar residues" evidence="1">
    <location>
        <begin position="10"/>
        <end position="19"/>
    </location>
</feature>
<dbReference type="Proteomes" id="UP000050349">
    <property type="component" value="Unassembled WGS sequence"/>
</dbReference>
<evidence type="ECO:0000256" key="1">
    <source>
        <dbReference type="SAM" id="MobiDB-lite"/>
    </source>
</evidence>